<evidence type="ECO:0000313" key="3">
    <source>
        <dbReference type="EMBL" id="KAK2906708.1"/>
    </source>
</evidence>
<dbReference type="GO" id="GO:0004867">
    <property type="term" value="F:serine-type endopeptidase inhibitor activity"/>
    <property type="evidence" value="ECO:0007669"/>
    <property type="project" value="TreeGrafter"/>
</dbReference>
<dbReference type="CDD" id="cd00199">
    <property type="entry name" value="WAP"/>
    <property type="match status" value="2"/>
</dbReference>
<dbReference type="GO" id="GO:0019731">
    <property type="term" value="P:antibacterial humoral response"/>
    <property type="evidence" value="ECO:0007669"/>
    <property type="project" value="TreeGrafter"/>
</dbReference>
<dbReference type="FunFam" id="4.10.75.10:FF:000001">
    <property type="entry name" value="Anosmin 1"/>
    <property type="match status" value="3"/>
</dbReference>
<dbReference type="Proteomes" id="UP001187343">
    <property type="component" value="Unassembled WGS sequence"/>
</dbReference>
<evidence type="ECO:0000313" key="4">
    <source>
        <dbReference type="Proteomes" id="UP001187343"/>
    </source>
</evidence>
<comment type="caution">
    <text evidence="3">The sequence shown here is derived from an EMBL/GenBank/DDBJ whole genome shotgun (WGS) entry which is preliminary data.</text>
</comment>
<feature type="signal peptide" evidence="1">
    <location>
        <begin position="1"/>
        <end position="26"/>
    </location>
</feature>
<accession>A0AA88Q6I6</accession>
<evidence type="ECO:0000259" key="2">
    <source>
        <dbReference type="PROSITE" id="PS51390"/>
    </source>
</evidence>
<dbReference type="PRINTS" id="PR00003">
    <property type="entry name" value="4DISULPHCORE"/>
</dbReference>
<evidence type="ECO:0000256" key="1">
    <source>
        <dbReference type="SAM" id="SignalP"/>
    </source>
</evidence>
<dbReference type="InterPro" id="IPR036645">
    <property type="entry name" value="Elafin-like_sf"/>
</dbReference>
<feature type="domain" description="WAP" evidence="2">
    <location>
        <begin position="146"/>
        <end position="191"/>
    </location>
</feature>
<dbReference type="Pfam" id="PF00095">
    <property type="entry name" value="WAP"/>
    <property type="match status" value="3"/>
</dbReference>
<protein>
    <recommendedName>
        <fullName evidence="2">WAP domain-containing protein</fullName>
    </recommendedName>
</protein>
<dbReference type="PANTHER" id="PTHR19441">
    <property type="entry name" value="WHEY ACDIC PROTEIN WAP"/>
    <property type="match status" value="1"/>
</dbReference>
<dbReference type="InterPro" id="IPR050514">
    <property type="entry name" value="WAP_four-disulfide_core"/>
</dbReference>
<dbReference type="SMART" id="SM00217">
    <property type="entry name" value="WAP"/>
    <property type="match status" value="3"/>
</dbReference>
<sequence>MRSHGVCRSFIAVLFCLSACLSTTDAKVPVAVNGPTDLDTEVLPEPIKPGVCPKNNIDDSMFGVCAELCSQDGDCPDNQKCCSNGCGHDCMAPYKAEPIKPGVCPKNNLEDSMFGVCAELCSQDDDCPDNQKCCSNGCGHQCMVPYAGKPGSCPKILGEGLCVEMCSQDDDCPTNKKCCSNGCGHECMAPYKGKPGMCLKLNLC</sequence>
<name>A0AA88Q6I6_9TELE</name>
<gene>
    <name evidence="3" type="ORF">Q8A67_005693</name>
</gene>
<reference evidence="3" key="1">
    <citation type="submission" date="2023-08" db="EMBL/GenBank/DDBJ databases">
        <title>Chromosome-level Genome Assembly of mud carp (Cirrhinus molitorella).</title>
        <authorList>
            <person name="Liu H."/>
        </authorList>
    </citation>
    <scope>NUCLEOTIDE SEQUENCE</scope>
    <source>
        <strain evidence="3">Prfri</strain>
        <tissue evidence="3">Muscle</tissue>
    </source>
</reference>
<organism evidence="3 4">
    <name type="scientific">Cirrhinus molitorella</name>
    <name type="common">mud carp</name>
    <dbReference type="NCBI Taxonomy" id="172907"/>
    <lineage>
        <taxon>Eukaryota</taxon>
        <taxon>Metazoa</taxon>
        <taxon>Chordata</taxon>
        <taxon>Craniata</taxon>
        <taxon>Vertebrata</taxon>
        <taxon>Euteleostomi</taxon>
        <taxon>Actinopterygii</taxon>
        <taxon>Neopterygii</taxon>
        <taxon>Teleostei</taxon>
        <taxon>Ostariophysi</taxon>
        <taxon>Cypriniformes</taxon>
        <taxon>Cyprinidae</taxon>
        <taxon>Labeoninae</taxon>
        <taxon>Labeonini</taxon>
        <taxon>Cirrhinus</taxon>
    </lineage>
</organism>
<proteinExistence type="predicted"/>
<feature type="domain" description="WAP" evidence="2">
    <location>
        <begin position="97"/>
        <end position="145"/>
    </location>
</feature>
<keyword evidence="1" id="KW-0732">Signal</keyword>
<dbReference type="PROSITE" id="PS51390">
    <property type="entry name" value="WAP"/>
    <property type="match status" value="3"/>
</dbReference>
<keyword evidence="4" id="KW-1185">Reference proteome</keyword>
<dbReference type="AlphaFoldDB" id="A0AA88Q6I6"/>
<dbReference type="EMBL" id="JAUYZG010000005">
    <property type="protein sequence ID" value="KAK2906708.1"/>
    <property type="molecule type" value="Genomic_DNA"/>
</dbReference>
<feature type="chain" id="PRO_5041669756" description="WAP domain-containing protein" evidence="1">
    <location>
        <begin position="27"/>
        <end position="204"/>
    </location>
</feature>
<dbReference type="GO" id="GO:0045087">
    <property type="term" value="P:innate immune response"/>
    <property type="evidence" value="ECO:0007669"/>
    <property type="project" value="TreeGrafter"/>
</dbReference>
<dbReference type="GO" id="GO:0005615">
    <property type="term" value="C:extracellular space"/>
    <property type="evidence" value="ECO:0007669"/>
    <property type="project" value="TreeGrafter"/>
</dbReference>
<dbReference type="Gene3D" id="4.10.75.10">
    <property type="entry name" value="Elafin-like"/>
    <property type="match status" value="3"/>
</dbReference>
<feature type="domain" description="WAP" evidence="2">
    <location>
        <begin position="45"/>
        <end position="94"/>
    </location>
</feature>
<dbReference type="SUPFAM" id="SSF57256">
    <property type="entry name" value="Elafin-like"/>
    <property type="match status" value="3"/>
</dbReference>
<dbReference type="PANTHER" id="PTHR19441:SF95">
    <property type="entry name" value="PERLWAPIN ISOFORM X1"/>
    <property type="match status" value="1"/>
</dbReference>
<dbReference type="InterPro" id="IPR008197">
    <property type="entry name" value="WAP_dom"/>
</dbReference>